<protein>
    <recommendedName>
        <fullName evidence="4">SprT-like domain-containing protein</fullName>
    </recommendedName>
</protein>
<feature type="region of interest" description="Disordered" evidence="3">
    <location>
        <begin position="313"/>
        <end position="391"/>
    </location>
</feature>
<sequence>MPTGSGALIFKERFNMVMVCLISSTVFPAESFGGGFRRGPAATHFLKRLGENSLKANSHFNFSICVDSLSTRCAGVCSYEGRGGLCSIRLSKPLLVLRPRKDLTLLHEMIHALLFVTDNNKDHDGHGPEFHKHMNRINGLTGAKISVFHSFHDEVEEYRKHWWLCNGPCQKRPPYYGYVKRAMNRAPSKLDPWWADHQRTCGGTGTGYKLGESSSQGSVMVKVHSVPPFSSKALLNSPVKPVQNTSALSSITNKSIHPRPTLPKVSVANTKVFKNINGSPMRLPIKDRNNCKSSGSQLGTLNGLAQKRLSFAVPTSSQGAPSTSQGSSHDKSQNQPPKRPRLDPVSSKSSFPGDHSFREAPVIVLDGASSSNPTSNNQSETVNCRCVEQKS</sequence>
<keyword evidence="6" id="KW-1185">Reference proteome</keyword>
<proteinExistence type="predicted"/>
<dbReference type="PANTHER" id="PTHR21220">
    <property type="entry name" value="DNA-DEPENDENT METALLOPROTEASE SPRTN"/>
    <property type="match status" value="1"/>
</dbReference>
<accession>A0ABN9M971</accession>
<evidence type="ECO:0000256" key="1">
    <source>
        <dbReference type="ARBA" id="ARBA00004123"/>
    </source>
</evidence>
<keyword evidence="2" id="KW-0539">Nucleus</keyword>
<dbReference type="EMBL" id="CAUEEQ010054691">
    <property type="protein sequence ID" value="CAJ0962301.1"/>
    <property type="molecule type" value="Genomic_DNA"/>
</dbReference>
<evidence type="ECO:0000313" key="5">
    <source>
        <dbReference type="EMBL" id="CAJ0962301.1"/>
    </source>
</evidence>
<feature type="region of interest" description="Disordered" evidence="3">
    <location>
        <begin position="277"/>
        <end position="299"/>
    </location>
</feature>
<dbReference type="InterPro" id="IPR055220">
    <property type="entry name" value="SPRTN_ZBD"/>
</dbReference>
<evidence type="ECO:0000256" key="3">
    <source>
        <dbReference type="SAM" id="MobiDB-lite"/>
    </source>
</evidence>
<comment type="subcellular location">
    <subcellularLocation>
        <location evidence="1">Nucleus</location>
    </subcellularLocation>
</comment>
<organism evidence="5 6">
    <name type="scientific">Ranitomeya imitator</name>
    <name type="common">mimic poison frog</name>
    <dbReference type="NCBI Taxonomy" id="111125"/>
    <lineage>
        <taxon>Eukaryota</taxon>
        <taxon>Metazoa</taxon>
        <taxon>Chordata</taxon>
        <taxon>Craniata</taxon>
        <taxon>Vertebrata</taxon>
        <taxon>Euteleostomi</taxon>
        <taxon>Amphibia</taxon>
        <taxon>Batrachia</taxon>
        <taxon>Anura</taxon>
        <taxon>Neobatrachia</taxon>
        <taxon>Hyloidea</taxon>
        <taxon>Dendrobatidae</taxon>
        <taxon>Dendrobatinae</taxon>
        <taxon>Ranitomeya</taxon>
    </lineage>
</organism>
<feature type="compositionally biased region" description="Polar residues" evidence="3">
    <location>
        <begin position="313"/>
        <end position="327"/>
    </location>
</feature>
<dbReference type="Pfam" id="PF10263">
    <property type="entry name" value="SprT-like"/>
    <property type="match status" value="1"/>
</dbReference>
<name>A0ABN9M971_9NEOB</name>
<dbReference type="PANTHER" id="PTHR21220:SF0">
    <property type="entry name" value="DNA-DEPENDENT METALLOPROTEASE SPRTN"/>
    <property type="match status" value="1"/>
</dbReference>
<feature type="compositionally biased region" description="Polar residues" evidence="3">
    <location>
        <begin position="368"/>
        <end position="382"/>
    </location>
</feature>
<dbReference type="Proteomes" id="UP001176940">
    <property type="component" value="Unassembled WGS sequence"/>
</dbReference>
<dbReference type="SMART" id="SM00731">
    <property type="entry name" value="SprT"/>
    <property type="match status" value="1"/>
</dbReference>
<dbReference type="InterPro" id="IPR006640">
    <property type="entry name" value="SprT-like_domain"/>
</dbReference>
<gene>
    <name evidence="5" type="ORF">RIMI_LOCUS18151974</name>
</gene>
<evidence type="ECO:0000259" key="4">
    <source>
        <dbReference type="SMART" id="SM00731"/>
    </source>
</evidence>
<dbReference type="InterPro" id="IPR044245">
    <property type="entry name" value="Spartan"/>
</dbReference>
<evidence type="ECO:0000256" key="2">
    <source>
        <dbReference type="ARBA" id="ARBA00023242"/>
    </source>
</evidence>
<comment type="caution">
    <text evidence="5">The sequence shown here is derived from an EMBL/GenBank/DDBJ whole genome shotgun (WGS) entry which is preliminary data.</text>
</comment>
<feature type="domain" description="SprT-like" evidence="4">
    <location>
        <begin position="47"/>
        <end position="208"/>
    </location>
</feature>
<dbReference type="Pfam" id="PF22934">
    <property type="entry name" value="SPRTN_ZBD"/>
    <property type="match status" value="1"/>
</dbReference>
<reference evidence="5" key="1">
    <citation type="submission" date="2023-07" db="EMBL/GenBank/DDBJ databases">
        <authorList>
            <person name="Stuckert A."/>
        </authorList>
    </citation>
    <scope>NUCLEOTIDE SEQUENCE</scope>
</reference>
<evidence type="ECO:0000313" key="6">
    <source>
        <dbReference type="Proteomes" id="UP001176940"/>
    </source>
</evidence>